<keyword evidence="4" id="KW-0597">Phosphoprotein</keyword>
<feature type="compositionally biased region" description="Basic and acidic residues" evidence="24">
    <location>
        <begin position="278"/>
        <end position="289"/>
    </location>
</feature>
<dbReference type="GO" id="GO:0005634">
    <property type="term" value="C:nucleus"/>
    <property type="evidence" value="ECO:0007669"/>
    <property type="project" value="UniProtKB-SubCell"/>
</dbReference>
<dbReference type="SMART" id="SM00389">
    <property type="entry name" value="HOX"/>
    <property type="match status" value="1"/>
</dbReference>
<keyword evidence="25" id="KW-1133">Transmembrane helix</keyword>
<evidence type="ECO:0000256" key="24">
    <source>
        <dbReference type="SAM" id="MobiDB-lite"/>
    </source>
</evidence>
<dbReference type="Gene3D" id="1.10.10.60">
    <property type="entry name" value="Homeodomain-like"/>
    <property type="match status" value="1"/>
</dbReference>
<evidence type="ECO:0000313" key="29">
    <source>
        <dbReference type="EMBL" id="KRY47931.1"/>
    </source>
</evidence>
<dbReference type="FunFam" id="1.10.8.60:FF:000021">
    <property type="entry name" value="Replication factor C subunit 1"/>
    <property type="match status" value="1"/>
</dbReference>
<keyword evidence="25" id="KW-0812">Transmembrane</keyword>
<dbReference type="Pfam" id="PF00412">
    <property type="entry name" value="LIM"/>
    <property type="match status" value="2"/>
</dbReference>
<dbReference type="STRING" id="45882.A0A0V1CF25"/>
<dbReference type="InterPro" id="IPR027417">
    <property type="entry name" value="P-loop_NTPase"/>
</dbReference>
<evidence type="ECO:0000256" key="2">
    <source>
        <dbReference type="ARBA" id="ARBA00006116"/>
    </source>
</evidence>
<evidence type="ECO:0000259" key="26">
    <source>
        <dbReference type="PROSITE" id="PS50023"/>
    </source>
</evidence>
<feature type="region of interest" description="Disordered" evidence="24">
    <location>
        <begin position="42"/>
        <end position="360"/>
    </location>
</feature>
<evidence type="ECO:0000313" key="30">
    <source>
        <dbReference type="Proteomes" id="UP000054653"/>
    </source>
</evidence>
<keyword evidence="25" id="KW-0472">Membrane</keyword>
<evidence type="ECO:0000256" key="22">
    <source>
        <dbReference type="PROSITE-ProRule" id="PRU00125"/>
    </source>
</evidence>
<dbReference type="PROSITE" id="PS50023">
    <property type="entry name" value="LIM_DOMAIN_2"/>
    <property type="match status" value="2"/>
</dbReference>
<dbReference type="GO" id="GO:0003677">
    <property type="term" value="F:DNA binding"/>
    <property type="evidence" value="ECO:0007669"/>
    <property type="project" value="UniProtKB-UniRule"/>
</dbReference>
<feature type="domain" description="Homeobox" evidence="27">
    <location>
        <begin position="1367"/>
        <end position="1427"/>
    </location>
</feature>
<keyword evidence="6 22" id="KW-0479">Metal-binding</keyword>
<dbReference type="Pfam" id="PF25361">
    <property type="entry name" value="AAA_lid_RFC1"/>
    <property type="match status" value="1"/>
</dbReference>
<organism evidence="29 30">
    <name type="scientific">Trichinella britovi</name>
    <name type="common">Parasitic roundworm</name>
    <dbReference type="NCBI Taxonomy" id="45882"/>
    <lineage>
        <taxon>Eukaryota</taxon>
        <taxon>Metazoa</taxon>
        <taxon>Ecdysozoa</taxon>
        <taxon>Nematoda</taxon>
        <taxon>Enoplea</taxon>
        <taxon>Dorylaimia</taxon>
        <taxon>Trichinellida</taxon>
        <taxon>Trichinellidae</taxon>
        <taxon>Trichinella</taxon>
    </lineage>
</organism>
<keyword evidence="12 21" id="KW-0238">DNA-binding</keyword>
<feature type="transmembrane region" description="Helical" evidence="25">
    <location>
        <begin position="1513"/>
        <end position="1535"/>
    </location>
</feature>
<feature type="compositionally biased region" description="Basic and acidic residues" evidence="24">
    <location>
        <begin position="129"/>
        <end position="139"/>
    </location>
</feature>
<dbReference type="PANTHER" id="PTHR23389">
    <property type="entry name" value="CHROMOSOME TRANSMISSION FIDELITY FACTOR 18"/>
    <property type="match status" value="1"/>
</dbReference>
<dbReference type="CDD" id="cd18140">
    <property type="entry name" value="HLD_clamp_RFC"/>
    <property type="match status" value="1"/>
</dbReference>
<feature type="transmembrane region" description="Helical" evidence="25">
    <location>
        <begin position="1555"/>
        <end position="1575"/>
    </location>
</feature>
<evidence type="ECO:0000256" key="8">
    <source>
        <dbReference type="ARBA" id="ARBA00022741"/>
    </source>
</evidence>
<dbReference type="InterPro" id="IPR036420">
    <property type="entry name" value="BRCT_dom_sf"/>
</dbReference>
<evidence type="ECO:0000256" key="20">
    <source>
        <dbReference type="ARBA" id="ARBA00080382"/>
    </source>
</evidence>
<feature type="region of interest" description="Disordered" evidence="24">
    <location>
        <begin position="1311"/>
        <end position="1368"/>
    </location>
</feature>
<dbReference type="SMART" id="SM00382">
    <property type="entry name" value="AAA"/>
    <property type="match status" value="1"/>
</dbReference>
<evidence type="ECO:0000259" key="27">
    <source>
        <dbReference type="PROSITE" id="PS50071"/>
    </source>
</evidence>
<keyword evidence="30" id="KW-1185">Reference proteome</keyword>
<evidence type="ECO:0000256" key="10">
    <source>
        <dbReference type="ARBA" id="ARBA00022840"/>
    </source>
</evidence>
<dbReference type="Pfam" id="PF00533">
    <property type="entry name" value="BRCT"/>
    <property type="match status" value="1"/>
</dbReference>
<dbReference type="GO" id="GO:0005663">
    <property type="term" value="C:DNA replication factor C complex"/>
    <property type="evidence" value="ECO:0007669"/>
    <property type="project" value="InterPro"/>
</dbReference>
<keyword evidence="5" id="KW-0235">DNA replication</keyword>
<comment type="function">
    <text evidence="14">Subunit of the replication factor C (RFC) complex which acts during elongation of primed DNA templates by DNA polymerases delta and epsilon, and is necessary for ATP-dependent loading of proliferating cell nuclear antigen (PCNA) onto primed DNA. This subunit binds to the primer-template junction. Binds the PO-B transcription element as well as other GA rich DNA sequences. Can bind single- or double-stranded DNA.</text>
</comment>
<feature type="domain" description="LIM zinc-binding" evidence="26">
    <location>
        <begin position="1230"/>
        <end position="1292"/>
    </location>
</feature>
<dbReference type="EMBL" id="JYDI01000224">
    <property type="protein sequence ID" value="KRY47931.1"/>
    <property type="molecule type" value="Genomic_DNA"/>
</dbReference>
<dbReference type="InterPro" id="IPR001357">
    <property type="entry name" value="BRCT_dom"/>
</dbReference>
<evidence type="ECO:0000256" key="18">
    <source>
        <dbReference type="ARBA" id="ARBA00077727"/>
    </source>
</evidence>
<keyword evidence="8" id="KW-0547">Nucleotide-binding</keyword>
<comment type="caution">
    <text evidence="29">The sequence shown here is derived from an EMBL/GenBank/DDBJ whole genome shotgun (WGS) entry which is preliminary data.</text>
</comment>
<dbReference type="Gene3D" id="2.10.110.10">
    <property type="entry name" value="Cysteine Rich Protein"/>
    <property type="match status" value="2"/>
</dbReference>
<evidence type="ECO:0000256" key="13">
    <source>
        <dbReference type="ARBA" id="ARBA00023242"/>
    </source>
</evidence>
<dbReference type="GO" id="GO:0003689">
    <property type="term" value="F:DNA clamp loader activity"/>
    <property type="evidence" value="ECO:0007669"/>
    <property type="project" value="InterPro"/>
</dbReference>
<dbReference type="SUPFAM" id="SSF48019">
    <property type="entry name" value="post-AAA+ oligomerization domain-like"/>
    <property type="match status" value="1"/>
</dbReference>
<dbReference type="InterPro" id="IPR013725">
    <property type="entry name" value="DNA_replication_fac_RFC1_C"/>
</dbReference>
<dbReference type="PANTHER" id="PTHR23389:SF6">
    <property type="entry name" value="REPLICATION FACTOR C SUBUNIT 1"/>
    <property type="match status" value="1"/>
</dbReference>
<feature type="compositionally biased region" description="Polar residues" evidence="24">
    <location>
        <begin position="290"/>
        <end position="310"/>
    </location>
</feature>
<evidence type="ECO:0000259" key="28">
    <source>
        <dbReference type="PROSITE" id="PS50172"/>
    </source>
</evidence>
<evidence type="ECO:0000256" key="1">
    <source>
        <dbReference type="ARBA" id="ARBA00004123"/>
    </source>
</evidence>
<dbReference type="GO" id="GO:0016887">
    <property type="term" value="F:ATP hydrolysis activity"/>
    <property type="evidence" value="ECO:0007669"/>
    <property type="project" value="InterPro"/>
</dbReference>
<evidence type="ECO:0000256" key="21">
    <source>
        <dbReference type="PROSITE-ProRule" id="PRU00108"/>
    </source>
</evidence>
<reference evidence="29 30" key="1">
    <citation type="submission" date="2015-01" db="EMBL/GenBank/DDBJ databases">
        <title>Evolution of Trichinella species and genotypes.</title>
        <authorList>
            <person name="Korhonen P.K."/>
            <person name="Edoardo P."/>
            <person name="Giuseppe L.R."/>
            <person name="Gasser R.B."/>
        </authorList>
    </citation>
    <scope>NUCLEOTIDE SEQUENCE [LARGE SCALE GENOMIC DNA]</scope>
    <source>
        <strain evidence="29">ISS120</strain>
    </source>
</reference>
<comment type="similarity">
    <text evidence="2">Belongs to the activator 1 large subunit family.</text>
</comment>
<dbReference type="CDD" id="cd00009">
    <property type="entry name" value="AAA"/>
    <property type="match status" value="1"/>
</dbReference>
<dbReference type="InterPro" id="IPR003959">
    <property type="entry name" value="ATPase_AAA_core"/>
</dbReference>
<dbReference type="PROSITE" id="PS50172">
    <property type="entry name" value="BRCT"/>
    <property type="match status" value="1"/>
</dbReference>
<feature type="compositionally biased region" description="Basic residues" evidence="24">
    <location>
        <begin position="1322"/>
        <end position="1331"/>
    </location>
</feature>
<evidence type="ECO:0000256" key="5">
    <source>
        <dbReference type="ARBA" id="ARBA00022705"/>
    </source>
</evidence>
<feature type="compositionally biased region" description="Basic and acidic residues" evidence="24">
    <location>
        <begin position="328"/>
        <end position="341"/>
    </location>
</feature>
<proteinExistence type="inferred from homology"/>
<evidence type="ECO:0000256" key="19">
    <source>
        <dbReference type="ARBA" id="ARBA00078526"/>
    </source>
</evidence>
<dbReference type="CDD" id="cd00086">
    <property type="entry name" value="homeodomain"/>
    <property type="match status" value="1"/>
</dbReference>
<comment type="subunit">
    <text evidence="15">Large subunit of the RFC complex, an heteropentameric complex consisting of RFC1 and four small subunits RFC2, RFC3, RFC4 and RFC5; the RFC complex interacts with PCNA and the interaction involves RFC1.</text>
</comment>
<dbReference type="InterPro" id="IPR047854">
    <property type="entry name" value="RFC_lid"/>
</dbReference>
<feature type="non-terminal residue" evidence="29">
    <location>
        <position position="1"/>
    </location>
</feature>
<dbReference type="InterPro" id="IPR003593">
    <property type="entry name" value="AAA+_ATPase"/>
</dbReference>
<feature type="compositionally biased region" description="Polar residues" evidence="24">
    <location>
        <begin position="318"/>
        <end position="327"/>
    </location>
</feature>
<keyword evidence="9 22" id="KW-0862">Zinc</keyword>
<keyword evidence="7" id="KW-0677">Repeat</keyword>
<dbReference type="SMART" id="SM00132">
    <property type="entry name" value="LIM"/>
    <property type="match status" value="2"/>
</dbReference>
<keyword evidence="10" id="KW-0067">ATP-binding</keyword>
<feature type="compositionally biased region" description="Basic and acidic residues" evidence="24">
    <location>
        <begin position="243"/>
        <end position="265"/>
    </location>
</feature>
<dbReference type="FunFam" id="3.40.50.300:FF:000395">
    <property type="entry name" value="Replication factor C subunit 1"/>
    <property type="match status" value="1"/>
</dbReference>
<evidence type="ECO:0000256" key="25">
    <source>
        <dbReference type="SAM" id="Phobius"/>
    </source>
</evidence>
<keyword evidence="21 23" id="KW-0371">Homeobox</keyword>
<dbReference type="PROSITE" id="PS00478">
    <property type="entry name" value="LIM_DOMAIN_1"/>
    <property type="match status" value="1"/>
</dbReference>
<sequence>LMKSKQLFRGRQKNSQNCLLEKKLHLDLSVFRKQQDIRSYFGTKPTKKETPTSKKVKTTKEKLAKADLLSDSTDSEEPLPSKISSRKRNINNEKATKVTVVEVEEQSGRKIRGSKKRVIIESDESQFEDSPKKVQAEPSKKKKSKRLESEEKNESLKPIAVSDYFSQSSQRHGKAFSKVLDEAMADFDSPGASGPRKRGRKKATTPDVIDEILTGAQPMNVVETAALSSPKASKSKRSVVESQSKEKKKIPPDNKKTIDSNDGKKAATKKKPVQLAESVEKKGRGKDGKSTMNKKSCSPKTPVKNDSSVETPKKVKQTSKPATPSSSAEKRKGKDENEKLSGRPSFGYQRFLQREGPRALGTREIPKGAENCFQGLTFVLSGILETVDREDVKLLIQKYGGRVTGAVSKKTDYLVAGRDCGETKTKKAKELRVTILDEDGFFDLLSKLPSKSTDNGLTTTVSPESKISGTPKKKAKVMIDEISSDVKLDSTADGGQAVMWVDKYKPKSIKQVIGQHGPKSCLNKLLNWLRHWNHYHGDGQRKKCNAYARLHMQKREVERFTFVHSVSAVDKRSSHATDDGAQFKAALLSGPPGIGKTTTAQLCCQELGIPYLELNASDSRNKKLIEEHFSESIKSRSIDQYFRVNSNDGTERRSSNTFFDHVLIMDEVDGMSGNEDRAGVQELIDLIKRTRVPIICICNDRQSQKLRTLANYCFDLRFHRPQTLQIRSALMTVAYKEGLKIPPQALDQLIEGANHDIRQVLHHLSLLAAQNRGIDFDQARQAALQAKKDTTQNIFESTRLLFKHSDDSQKSSFDDRMELFFSDYSAVPLFVQENYLNCVPKDAVDQLQKMELLSDAAELIALGDIVDRQIRTLSNWSLLTVQGMFSTALPCELLKGFIQGQIAFPAWFGKNSKYSKLKRILQQLSTHMSLHISATSDDLNVDYLPRLRSAVVKLLVDNDAKGAVEQCQAYDLTREDVEAMMELGIWPNRPDPMSSVASKSKAAFTRAFNSSNHLLPYSNDAGVVGRRKKMLSAAFDGIQEETEDPFDNGEKNRMKNPPSDSEDEEDASVEMFRVLDKRIILHLRGSEATVFFVCCNFRREHSVRMEFYRLMQENDEFKRASSTSCYTIRSRLVTVVSDSERFTSESCCKLGEAKANVLQKMGPLGMELQCSGCQATITDQFYLLVAERSWHIHCLRCCVCRCSLETELTCFSRGDLIFCKEDYSKQFSKRCSRCNRVVLPKDLVMRARDYVFHLHCFTCVVCNVPMQPGSLFGLGNNGLIYCNAHCGGTWSANEHGSASPVACQAGTGPYWSVSHSTEKPRSKGRPRRRKVTTVEQLKPMSADSDCSAEKSSEENSRCHSSSGMQIMRPKRMRTSFKQQQLRTMKAYFQMNHNPDAKDLKQLAQKTGLTKRILQSKVSSKCNIARNNRPTRESVQEQTELVCIDYTGREGLSSTVDDHTGRFGGSMLQTVPAFGFVRQICTVHGNHFRTTAITAKLYHVSSATCRPHYVCISIYRPSMLLLSVLFSLFISQIISLQIANIQQISHAKLNRKNARFFSSSFTACSCFVHLLAVVNLKLCLNEKFLKMSFVQMEKITKRRNKVVYQLNEWKQCTYIQFIK</sequence>
<evidence type="ECO:0000256" key="4">
    <source>
        <dbReference type="ARBA" id="ARBA00022553"/>
    </source>
</evidence>
<dbReference type="PROSITE" id="PS50071">
    <property type="entry name" value="HOMEOBOX_2"/>
    <property type="match status" value="1"/>
</dbReference>
<evidence type="ECO:0000256" key="3">
    <source>
        <dbReference type="ARBA" id="ARBA00020401"/>
    </source>
</evidence>
<feature type="region of interest" description="Disordered" evidence="24">
    <location>
        <begin position="1041"/>
        <end position="1067"/>
    </location>
</feature>
<name>A0A0V1CF25_TRIBR</name>
<accession>A0A0V1CF25</accession>
<evidence type="ECO:0000256" key="12">
    <source>
        <dbReference type="ARBA" id="ARBA00023125"/>
    </source>
</evidence>
<dbReference type="Pfam" id="PF00004">
    <property type="entry name" value="AAA"/>
    <property type="match status" value="1"/>
</dbReference>
<evidence type="ECO:0000256" key="7">
    <source>
        <dbReference type="ARBA" id="ARBA00022737"/>
    </source>
</evidence>
<evidence type="ECO:0000256" key="17">
    <source>
        <dbReference type="ARBA" id="ARBA00076017"/>
    </source>
</evidence>
<dbReference type="GO" id="GO:0006260">
    <property type="term" value="P:DNA replication"/>
    <property type="evidence" value="ECO:0007669"/>
    <property type="project" value="UniProtKB-KW"/>
</dbReference>
<keyword evidence="13 21" id="KW-0539">Nucleus</keyword>
<protein>
    <recommendedName>
        <fullName evidence="3">Replication factor C subunit 1</fullName>
    </recommendedName>
    <alternativeName>
        <fullName evidence="19">Activator 1 140 kDa subunit</fullName>
    </alternativeName>
    <alternativeName>
        <fullName evidence="18">Activator 1 large subunit</fullName>
    </alternativeName>
    <alternativeName>
        <fullName evidence="20">Activator 1 subunit 1</fullName>
    </alternativeName>
    <alternativeName>
        <fullName evidence="16">Replication factor C 140 kDa subunit</fullName>
    </alternativeName>
    <alternativeName>
        <fullName evidence="17">Replication factor C large subunit</fullName>
    </alternativeName>
</protein>
<dbReference type="Gene3D" id="3.40.50.10190">
    <property type="entry name" value="BRCT domain"/>
    <property type="match status" value="1"/>
</dbReference>
<dbReference type="SUPFAM" id="SSF52540">
    <property type="entry name" value="P-loop containing nucleoside triphosphate hydrolases"/>
    <property type="match status" value="1"/>
</dbReference>
<dbReference type="SUPFAM" id="SSF52113">
    <property type="entry name" value="BRCT domain"/>
    <property type="match status" value="1"/>
</dbReference>
<comment type="subcellular location">
    <subcellularLocation>
        <location evidence="1 21 23">Nucleus</location>
    </subcellularLocation>
</comment>
<evidence type="ECO:0000256" key="6">
    <source>
        <dbReference type="ARBA" id="ARBA00022723"/>
    </source>
</evidence>
<dbReference type="InterPro" id="IPR001356">
    <property type="entry name" value="HD"/>
</dbReference>
<feature type="compositionally biased region" description="Basic and acidic residues" evidence="24">
    <location>
        <begin position="1347"/>
        <end position="1357"/>
    </location>
</feature>
<evidence type="ECO:0000256" key="16">
    <source>
        <dbReference type="ARBA" id="ARBA00075134"/>
    </source>
</evidence>
<evidence type="ECO:0000256" key="9">
    <source>
        <dbReference type="ARBA" id="ARBA00022833"/>
    </source>
</evidence>
<feature type="domain" description="LIM zinc-binding" evidence="26">
    <location>
        <begin position="1168"/>
        <end position="1229"/>
    </location>
</feature>
<dbReference type="Gene3D" id="1.10.8.60">
    <property type="match status" value="1"/>
</dbReference>
<dbReference type="Proteomes" id="UP000054653">
    <property type="component" value="Unassembled WGS sequence"/>
</dbReference>
<dbReference type="GO" id="GO:0046872">
    <property type="term" value="F:metal ion binding"/>
    <property type="evidence" value="ECO:0007669"/>
    <property type="project" value="UniProtKB-KW"/>
</dbReference>
<feature type="DNA-binding region" description="Homeobox" evidence="21">
    <location>
        <begin position="1369"/>
        <end position="1428"/>
    </location>
</feature>
<dbReference type="Gene3D" id="3.40.50.300">
    <property type="entry name" value="P-loop containing nucleotide triphosphate hydrolases"/>
    <property type="match status" value="1"/>
</dbReference>
<evidence type="ECO:0000256" key="23">
    <source>
        <dbReference type="RuleBase" id="RU000682"/>
    </source>
</evidence>
<dbReference type="OrthoDB" id="446168at2759"/>
<feature type="compositionally biased region" description="Basic and acidic residues" evidence="24">
    <location>
        <begin position="146"/>
        <end position="155"/>
    </location>
</feature>
<dbReference type="SMART" id="SM00292">
    <property type="entry name" value="BRCT"/>
    <property type="match status" value="1"/>
</dbReference>
<dbReference type="InterPro" id="IPR001781">
    <property type="entry name" value="Znf_LIM"/>
</dbReference>
<dbReference type="CDD" id="cd17752">
    <property type="entry name" value="BRCT_RFC1"/>
    <property type="match status" value="1"/>
</dbReference>
<dbReference type="FunFam" id="3.40.50.10190:FF:000001">
    <property type="entry name" value="Replication factor C subunit 1"/>
    <property type="match status" value="1"/>
</dbReference>
<dbReference type="Pfam" id="PF00046">
    <property type="entry name" value="Homeodomain"/>
    <property type="match status" value="1"/>
</dbReference>
<evidence type="ECO:0000256" key="11">
    <source>
        <dbReference type="ARBA" id="ARBA00023038"/>
    </source>
</evidence>
<dbReference type="FunFam" id="1.20.272.10:FF:000005">
    <property type="entry name" value="Replication factor C subunit 1"/>
    <property type="match status" value="1"/>
</dbReference>
<dbReference type="Gene3D" id="1.20.272.10">
    <property type="match status" value="1"/>
</dbReference>
<keyword evidence="11 22" id="KW-0440">LIM domain</keyword>
<dbReference type="GO" id="GO:0005524">
    <property type="term" value="F:ATP binding"/>
    <property type="evidence" value="ECO:0007669"/>
    <property type="project" value="UniProtKB-KW"/>
</dbReference>
<gene>
    <name evidence="29" type="primary">Rfc1</name>
    <name evidence="29" type="ORF">T03_3739</name>
</gene>
<dbReference type="InterPro" id="IPR008921">
    <property type="entry name" value="DNA_pol3_clamp-load_cplx_C"/>
</dbReference>
<dbReference type="Pfam" id="PF08519">
    <property type="entry name" value="RFC1"/>
    <property type="match status" value="1"/>
</dbReference>
<dbReference type="InterPro" id="IPR009057">
    <property type="entry name" value="Homeodomain-like_sf"/>
</dbReference>
<dbReference type="SUPFAM" id="SSF46689">
    <property type="entry name" value="Homeodomain-like"/>
    <property type="match status" value="1"/>
</dbReference>
<evidence type="ECO:0000256" key="14">
    <source>
        <dbReference type="ARBA" id="ARBA00054501"/>
    </source>
</evidence>
<evidence type="ECO:0000256" key="15">
    <source>
        <dbReference type="ARBA" id="ARBA00064311"/>
    </source>
</evidence>
<dbReference type="SUPFAM" id="SSF57716">
    <property type="entry name" value="Glucocorticoid receptor-like (DNA-binding domain)"/>
    <property type="match status" value="2"/>
</dbReference>
<feature type="compositionally biased region" description="Basic and acidic residues" evidence="24">
    <location>
        <begin position="46"/>
        <end position="65"/>
    </location>
</feature>
<feature type="domain" description="BRCT" evidence="28">
    <location>
        <begin position="368"/>
        <end position="447"/>
    </location>
</feature>